<evidence type="ECO:0000259" key="1">
    <source>
        <dbReference type="PROSITE" id="PS51186"/>
    </source>
</evidence>
<dbReference type="OrthoDB" id="3576548at2"/>
<sequence length="248" mass="25503">MAAGPAVPTRRPTTAGRVLVVRPLAPDDVETTAALQASAPPSGALDVPAALGVGFLRRWHLAHLRSPHAVALVAEQVDDDAGRPATGPRATGVLLAVLDRRAHREHLLREHGPGLAAGLAGAPLRTPQALGRWARHHGGPLVQAVTLLPTRGGAAARARRAVSGGAPVPLAVELEQLVVDPAVRGTGVGRQLLASLAAQGAGVGLTRMEVRVPWGTGAEGFFTACGWTASATRPSARGGFETPFHRDL</sequence>
<dbReference type="InterPro" id="IPR016181">
    <property type="entry name" value="Acyl_CoA_acyltransferase"/>
</dbReference>
<dbReference type="GO" id="GO:0016747">
    <property type="term" value="F:acyltransferase activity, transferring groups other than amino-acyl groups"/>
    <property type="evidence" value="ECO:0007669"/>
    <property type="project" value="InterPro"/>
</dbReference>
<comment type="caution">
    <text evidence="2">The sequence shown here is derived from an EMBL/GenBank/DDBJ whole genome shotgun (WGS) entry which is preliminary data.</text>
</comment>
<reference evidence="2 3" key="1">
    <citation type="submission" date="2019-07" db="EMBL/GenBank/DDBJ databases">
        <title>Quadrisphaera sp. strain DD2A genome sequencing and assembly.</title>
        <authorList>
            <person name="Kim I."/>
        </authorList>
    </citation>
    <scope>NUCLEOTIDE SEQUENCE [LARGE SCALE GENOMIC DNA]</scope>
    <source>
        <strain evidence="2 3">DD2A</strain>
    </source>
</reference>
<gene>
    <name evidence="2" type="ORF">FMM08_17145</name>
</gene>
<protein>
    <submittedName>
        <fullName evidence="2">GNAT family N-acetyltransferase</fullName>
    </submittedName>
</protein>
<dbReference type="RefSeq" id="WP_147927609.1">
    <property type="nucleotide sequence ID" value="NZ_VKAC01000011.1"/>
</dbReference>
<accession>A0A5C8Z424</accession>
<feature type="domain" description="N-acetyltransferase" evidence="1">
    <location>
        <begin position="93"/>
        <end position="248"/>
    </location>
</feature>
<dbReference type="EMBL" id="VKAC01000011">
    <property type="protein sequence ID" value="TXR52842.1"/>
    <property type="molecule type" value="Genomic_DNA"/>
</dbReference>
<dbReference type="SUPFAM" id="SSF55729">
    <property type="entry name" value="Acyl-CoA N-acyltransferases (Nat)"/>
    <property type="match status" value="1"/>
</dbReference>
<keyword evidence="2" id="KW-0808">Transferase</keyword>
<dbReference type="InterPro" id="IPR000182">
    <property type="entry name" value="GNAT_dom"/>
</dbReference>
<organism evidence="2 3">
    <name type="scientific">Quadrisphaera setariae</name>
    <dbReference type="NCBI Taxonomy" id="2593304"/>
    <lineage>
        <taxon>Bacteria</taxon>
        <taxon>Bacillati</taxon>
        <taxon>Actinomycetota</taxon>
        <taxon>Actinomycetes</taxon>
        <taxon>Kineosporiales</taxon>
        <taxon>Kineosporiaceae</taxon>
        <taxon>Quadrisphaera</taxon>
    </lineage>
</organism>
<evidence type="ECO:0000313" key="2">
    <source>
        <dbReference type="EMBL" id="TXR52842.1"/>
    </source>
</evidence>
<name>A0A5C8Z424_9ACTN</name>
<dbReference type="Pfam" id="PF00583">
    <property type="entry name" value="Acetyltransf_1"/>
    <property type="match status" value="1"/>
</dbReference>
<keyword evidence="3" id="KW-1185">Reference proteome</keyword>
<evidence type="ECO:0000313" key="3">
    <source>
        <dbReference type="Proteomes" id="UP000321234"/>
    </source>
</evidence>
<dbReference type="Proteomes" id="UP000321234">
    <property type="component" value="Unassembled WGS sequence"/>
</dbReference>
<proteinExistence type="predicted"/>
<dbReference type="Gene3D" id="3.40.630.30">
    <property type="match status" value="1"/>
</dbReference>
<dbReference type="CDD" id="cd04301">
    <property type="entry name" value="NAT_SF"/>
    <property type="match status" value="1"/>
</dbReference>
<dbReference type="AlphaFoldDB" id="A0A5C8Z424"/>
<dbReference type="PROSITE" id="PS51186">
    <property type="entry name" value="GNAT"/>
    <property type="match status" value="1"/>
</dbReference>